<keyword evidence="3" id="KW-1185">Reference proteome</keyword>
<dbReference type="Proteomes" id="UP000569914">
    <property type="component" value="Unassembled WGS sequence"/>
</dbReference>
<dbReference type="SUPFAM" id="SSF54427">
    <property type="entry name" value="NTF2-like"/>
    <property type="match status" value="1"/>
</dbReference>
<proteinExistence type="predicted"/>
<reference evidence="2 3" key="1">
    <citation type="submission" date="2020-07" db="EMBL/GenBank/DDBJ databases">
        <title>Sequencing the genomes of 1000 actinobacteria strains.</title>
        <authorList>
            <person name="Klenk H.-P."/>
        </authorList>
    </citation>
    <scope>NUCLEOTIDE SEQUENCE [LARGE SCALE GENOMIC DNA]</scope>
    <source>
        <strain evidence="2 3">DSM 22083</strain>
    </source>
</reference>
<protein>
    <submittedName>
        <fullName evidence="2">Ketosteroid isomerase-like protein</fullName>
    </submittedName>
</protein>
<sequence length="128" mass="13964">MSDAEDVLAAARRRAEALSTGDADGLRASMHEECRWTSFAGLVLDRDDYIRRNTTTVGWAAQEIVQPLIRVIGDCAVLTGTVIDIVAGAGGEPEEFRLLITMTWIRDSGRWRLLAGHAGPRLRAAAED</sequence>
<dbReference type="GO" id="GO:0016853">
    <property type="term" value="F:isomerase activity"/>
    <property type="evidence" value="ECO:0007669"/>
    <property type="project" value="UniProtKB-KW"/>
</dbReference>
<accession>A0A7Y9I7R5</accession>
<feature type="domain" description="DUF4440" evidence="1">
    <location>
        <begin position="7"/>
        <end position="113"/>
    </location>
</feature>
<comment type="caution">
    <text evidence="2">The sequence shown here is derived from an EMBL/GenBank/DDBJ whole genome shotgun (WGS) entry which is preliminary data.</text>
</comment>
<dbReference type="AlphaFoldDB" id="A0A7Y9I7R5"/>
<dbReference type="InterPro" id="IPR032710">
    <property type="entry name" value="NTF2-like_dom_sf"/>
</dbReference>
<evidence type="ECO:0000313" key="2">
    <source>
        <dbReference type="EMBL" id="NYE71868.1"/>
    </source>
</evidence>
<dbReference type="Gene3D" id="3.10.450.50">
    <property type="match status" value="1"/>
</dbReference>
<dbReference type="InterPro" id="IPR027843">
    <property type="entry name" value="DUF4440"/>
</dbReference>
<organism evidence="2 3">
    <name type="scientific">Microlunatus parietis</name>
    <dbReference type="NCBI Taxonomy" id="682979"/>
    <lineage>
        <taxon>Bacteria</taxon>
        <taxon>Bacillati</taxon>
        <taxon>Actinomycetota</taxon>
        <taxon>Actinomycetes</taxon>
        <taxon>Propionibacteriales</taxon>
        <taxon>Propionibacteriaceae</taxon>
        <taxon>Microlunatus</taxon>
    </lineage>
</organism>
<name>A0A7Y9I7R5_9ACTN</name>
<keyword evidence="2" id="KW-0413">Isomerase</keyword>
<gene>
    <name evidence="2" type="ORF">BKA15_003197</name>
</gene>
<evidence type="ECO:0000313" key="3">
    <source>
        <dbReference type="Proteomes" id="UP000569914"/>
    </source>
</evidence>
<dbReference type="Pfam" id="PF14534">
    <property type="entry name" value="DUF4440"/>
    <property type="match status" value="1"/>
</dbReference>
<evidence type="ECO:0000259" key="1">
    <source>
        <dbReference type="Pfam" id="PF14534"/>
    </source>
</evidence>
<dbReference type="EMBL" id="JACCBU010000001">
    <property type="protein sequence ID" value="NYE71868.1"/>
    <property type="molecule type" value="Genomic_DNA"/>
</dbReference>
<dbReference type="RefSeq" id="WP_179752310.1">
    <property type="nucleotide sequence ID" value="NZ_JACCBU010000001.1"/>
</dbReference>